<reference evidence="5" key="1">
    <citation type="submission" date="2019-09" db="EMBL/GenBank/DDBJ databases">
        <title>Genomic analysis of Haloferax sp. CBA1149.</title>
        <authorList>
            <person name="Roh S.W."/>
        </authorList>
    </citation>
    <scope>NUCLEOTIDE SEQUENCE</scope>
    <source>
        <strain evidence="5">CBA1149</strain>
    </source>
</reference>
<keyword evidence="1" id="KW-0479">Metal-binding</keyword>
<evidence type="ECO:0000256" key="1">
    <source>
        <dbReference type="ARBA" id="ARBA00022723"/>
    </source>
</evidence>
<accession>A0A643JYT9</accession>
<evidence type="ECO:0000313" key="5">
    <source>
        <dbReference type="EMBL" id="KAB1187497.1"/>
    </source>
</evidence>
<protein>
    <recommendedName>
        <fullName evidence="4">Blue (type 1) copper domain-containing protein</fullName>
    </recommendedName>
</protein>
<sequence>MSSPKQNSPSFAPTNWRASFEVTADSENVDPRFGYVQTAAEAQGGNEPPVEPDHTIQLNIQPRENVEIPEFFFEPTGLHIEPGDTVKFNVATPHHNINAYHPRFGYRQRVPEETPPYSSPVLTAGDAWYYTFETEGVHDITCAPHELFGMVGRIVVGSATGPGANPVGEAPGGERARPPEFTAGTVLSDPALAPEKIVEKGSVSWSDVAAENKKLLLAPVSGHE</sequence>
<dbReference type="AlphaFoldDB" id="A0A643JYT9"/>
<name>A0A643JYT9_9EURY</name>
<dbReference type="GO" id="GO:0005507">
    <property type="term" value="F:copper ion binding"/>
    <property type="evidence" value="ECO:0007669"/>
    <property type="project" value="InterPro"/>
</dbReference>
<feature type="region of interest" description="Disordered" evidence="3">
    <location>
        <begin position="162"/>
        <end position="186"/>
    </location>
</feature>
<dbReference type="EMBL" id="VZUS01000001">
    <property type="protein sequence ID" value="KAB1187497.1"/>
    <property type="molecule type" value="Genomic_DNA"/>
</dbReference>
<gene>
    <name evidence="5" type="ORF">Hfx1149_05410</name>
</gene>
<dbReference type="InterPro" id="IPR000923">
    <property type="entry name" value="BlueCu_1"/>
</dbReference>
<proteinExistence type="predicted"/>
<keyword evidence="2" id="KW-0186">Copper</keyword>
<dbReference type="SUPFAM" id="SSF49503">
    <property type="entry name" value="Cupredoxins"/>
    <property type="match status" value="1"/>
</dbReference>
<evidence type="ECO:0000259" key="4">
    <source>
        <dbReference type="Pfam" id="PF00127"/>
    </source>
</evidence>
<evidence type="ECO:0000256" key="3">
    <source>
        <dbReference type="SAM" id="MobiDB-lite"/>
    </source>
</evidence>
<evidence type="ECO:0000256" key="2">
    <source>
        <dbReference type="ARBA" id="ARBA00023008"/>
    </source>
</evidence>
<comment type="caution">
    <text evidence="5">The sequence shown here is derived from an EMBL/GenBank/DDBJ whole genome shotgun (WGS) entry which is preliminary data.</text>
</comment>
<dbReference type="Pfam" id="PF00127">
    <property type="entry name" value="Copper-bind"/>
    <property type="match status" value="1"/>
</dbReference>
<organism evidence="5">
    <name type="scientific">Haloferax sp. CBA1149</name>
    <dbReference type="NCBI Taxonomy" id="2650753"/>
    <lineage>
        <taxon>Archaea</taxon>
        <taxon>Methanobacteriati</taxon>
        <taxon>Methanobacteriota</taxon>
        <taxon>Stenosarchaea group</taxon>
        <taxon>Halobacteria</taxon>
        <taxon>Halobacteriales</taxon>
        <taxon>Haloferacaceae</taxon>
        <taxon>Haloferax</taxon>
    </lineage>
</organism>
<dbReference type="Gene3D" id="2.60.40.420">
    <property type="entry name" value="Cupredoxins - blue copper proteins"/>
    <property type="match status" value="1"/>
</dbReference>
<dbReference type="GO" id="GO:0009055">
    <property type="term" value="F:electron transfer activity"/>
    <property type="evidence" value="ECO:0007669"/>
    <property type="project" value="InterPro"/>
</dbReference>
<dbReference type="InterPro" id="IPR008972">
    <property type="entry name" value="Cupredoxin"/>
</dbReference>
<feature type="domain" description="Blue (type 1) copper" evidence="4">
    <location>
        <begin position="67"/>
        <end position="156"/>
    </location>
</feature>